<dbReference type="GO" id="GO:0003700">
    <property type="term" value="F:DNA-binding transcription factor activity"/>
    <property type="evidence" value="ECO:0007669"/>
    <property type="project" value="InterPro"/>
</dbReference>
<evidence type="ECO:0000313" key="3">
    <source>
        <dbReference type="EMBL" id="TQL62164.1"/>
    </source>
</evidence>
<keyword evidence="1 3" id="KW-0238">DNA-binding</keyword>
<dbReference type="SMART" id="SM00422">
    <property type="entry name" value="HTH_MERR"/>
    <property type="match status" value="1"/>
</dbReference>
<dbReference type="InterPro" id="IPR009061">
    <property type="entry name" value="DNA-bd_dom_put_sf"/>
</dbReference>
<dbReference type="Gene3D" id="1.10.1660.10">
    <property type="match status" value="1"/>
</dbReference>
<dbReference type="InterPro" id="IPR000551">
    <property type="entry name" value="MerR-type_HTH_dom"/>
</dbReference>
<keyword evidence="4" id="KW-1185">Reference proteome</keyword>
<evidence type="ECO:0000313" key="4">
    <source>
        <dbReference type="Proteomes" id="UP000315389"/>
    </source>
</evidence>
<proteinExistence type="predicted"/>
<dbReference type="GO" id="GO:0003677">
    <property type="term" value="F:DNA binding"/>
    <property type="evidence" value="ECO:0007669"/>
    <property type="project" value="UniProtKB-KW"/>
</dbReference>
<reference evidence="3 4" key="1">
    <citation type="submission" date="2019-06" db="EMBL/GenBank/DDBJ databases">
        <title>Sequencing the genomes of 1000 actinobacteria strains.</title>
        <authorList>
            <person name="Klenk H.-P."/>
        </authorList>
    </citation>
    <scope>NUCLEOTIDE SEQUENCE [LARGE SCALE GENOMIC DNA]</scope>
    <source>
        <strain evidence="3 4">DSM 4813</strain>
    </source>
</reference>
<dbReference type="Proteomes" id="UP000315389">
    <property type="component" value="Unassembled WGS sequence"/>
</dbReference>
<evidence type="ECO:0000259" key="2">
    <source>
        <dbReference type="PROSITE" id="PS50937"/>
    </source>
</evidence>
<dbReference type="PANTHER" id="PTHR30204:SF58">
    <property type="entry name" value="HTH-TYPE TRANSCRIPTIONAL REGULATOR YFMP"/>
    <property type="match status" value="1"/>
</dbReference>
<dbReference type="PRINTS" id="PR00040">
    <property type="entry name" value="HTHMERR"/>
</dbReference>
<evidence type="ECO:0000256" key="1">
    <source>
        <dbReference type="ARBA" id="ARBA00023125"/>
    </source>
</evidence>
<accession>A0A542ZP61</accession>
<dbReference type="InterPro" id="IPR047057">
    <property type="entry name" value="MerR_fam"/>
</dbReference>
<dbReference type="EMBL" id="VFOS01000002">
    <property type="protein sequence ID" value="TQL62164.1"/>
    <property type="molecule type" value="Genomic_DNA"/>
</dbReference>
<sequence length="104" mass="11207">MNDSASTAAGSRGVYSIAVAAELVGLGEQALRLYERKGLIAPSRTTGGTRRYSEDDLTVLRRVIELRDAGVNLAGARHVLELESANRLLQSQLDELRMPENPAG</sequence>
<dbReference type="AlphaFoldDB" id="A0A542ZP61"/>
<dbReference type="RefSeq" id="WP_246046163.1">
    <property type="nucleotide sequence ID" value="NZ_BAAASV010000002.1"/>
</dbReference>
<dbReference type="Pfam" id="PF13411">
    <property type="entry name" value="MerR_1"/>
    <property type="match status" value="1"/>
</dbReference>
<name>A0A542ZP61_RARFA</name>
<dbReference type="SUPFAM" id="SSF46955">
    <property type="entry name" value="Putative DNA-binding domain"/>
    <property type="match status" value="1"/>
</dbReference>
<dbReference type="PROSITE" id="PS50937">
    <property type="entry name" value="HTH_MERR_2"/>
    <property type="match status" value="1"/>
</dbReference>
<dbReference type="PANTHER" id="PTHR30204">
    <property type="entry name" value="REDOX-CYCLING DRUG-SENSING TRANSCRIPTIONAL ACTIVATOR SOXR"/>
    <property type="match status" value="1"/>
</dbReference>
<gene>
    <name evidence="3" type="ORF">FB461_1802</name>
</gene>
<organism evidence="3 4">
    <name type="scientific">Rarobacter faecitabidus</name>
    <dbReference type="NCBI Taxonomy" id="13243"/>
    <lineage>
        <taxon>Bacteria</taxon>
        <taxon>Bacillati</taxon>
        <taxon>Actinomycetota</taxon>
        <taxon>Actinomycetes</taxon>
        <taxon>Micrococcales</taxon>
        <taxon>Rarobacteraceae</taxon>
        <taxon>Rarobacter</taxon>
    </lineage>
</organism>
<feature type="domain" description="HTH merR-type" evidence="2">
    <location>
        <begin position="14"/>
        <end position="82"/>
    </location>
</feature>
<comment type="caution">
    <text evidence="3">The sequence shown here is derived from an EMBL/GenBank/DDBJ whole genome shotgun (WGS) entry which is preliminary data.</text>
</comment>
<protein>
    <submittedName>
        <fullName evidence="3">DNA-binding transcriptional MerR regulator</fullName>
    </submittedName>
</protein>